<dbReference type="InterPro" id="IPR015797">
    <property type="entry name" value="NUDIX_hydrolase-like_dom_sf"/>
</dbReference>
<dbReference type="Pfam" id="PF00293">
    <property type="entry name" value="NUDIX"/>
    <property type="match status" value="1"/>
</dbReference>
<evidence type="ECO:0000313" key="5">
    <source>
        <dbReference type="EMBL" id="HEX61557.1"/>
    </source>
</evidence>
<dbReference type="Gene3D" id="3.90.79.10">
    <property type="entry name" value="Nucleoside Triphosphate Pyrophosphohydrolase"/>
    <property type="match status" value="1"/>
</dbReference>
<comment type="cofactor">
    <cofactor evidence="1">
        <name>Mg(2+)</name>
        <dbReference type="ChEBI" id="CHEBI:18420"/>
    </cofactor>
</comment>
<evidence type="ECO:0000256" key="3">
    <source>
        <dbReference type="ARBA" id="ARBA00022842"/>
    </source>
</evidence>
<evidence type="ECO:0000256" key="1">
    <source>
        <dbReference type="ARBA" id="ARBA00001946"/>
    </source>
</evidence>
<proteinExistence type="predicted"/>
<dbReference type="PROSITE" id="PS51462">
    <property type="entry name" value="NUDIX"/>
    <property type="match status" value="1"/>
</dbReference>
<dbReference type="GO" id="GO:0016787">
    <property type="term" value="F:hydrolase activity"/>
    <property type="evidence" value="ECO:0007669"/>
    <property type="project" value="UniProtKB-KW"/>
</dbReference>
<comment type="caution">
    <text evidence="5">The sequence shown here is derived from an EMBL/GenBank/DDBJ whole genome shotgun (WGS) entry which is preliminary data.</text>
</comment>
<feature type="domain" description="Nudix hydrolase" evidence="4">
    <location>
        <begin position="5"/>
        <end position="136"/>
    </location>
</feature>
<organism evidence="5">
    <name type="scientific">candidate division WWE3 bacterium</name>
    <dbReference type="NCBI Taxonomy" id="2053526"/>
    <lineage>
        <taxon>Bacteria</taxon>
        <taxon>Katanobacteria</taxon>
    </lineage>
</organism>
<name>A0A832E1K3_UNCKA</name>
<reference evidence="5" key="1">
    <citation type="journal article" date="2020" name="mSystems">
        <title>Genome- and Community-Level Interaction Insights into Carbon Utilization and Element Cycling Functions of Hydrothermarchaeota in Hydrothermal Sediment.</title>
        <authorList>
            <person name="Zhou Z."/>
            <person name="Liu Y."/>
            <person name="Xu W."/>
            <person name="Pan J."/>
            <person name="Luo Z.H."/>
            <person name="Li M."/>
        </authorList>
    </citation>
    <scope>NUCLEOTIDE SEQUENCE [LARGE SCALE GENOMIC DNA]</scope>
    <source>
        <strain evidence="5">SpSt-361</strain>
    </source>
</reference>
<dbReference type="PROSITE" id="PS00893">
    <property type="entry name" value="NUDIX_BOX"/>
    <property type="match status" value="1"/>
</dbReference>
<keyword evidence="3" id="KW-0460">Magnesium</keyword>
<evidence type="ECO:0000256" key="2">
    <source>
        <dbReference type="ARBA" id="ARBA00022801"/>
    </source>
</evidence>
<protein>
    <submittedName>
        <fullName evidence="5">NUDIX domain-containing protein</fullName>
    </submittedName>
</protein>
<dbReference type="PANTHER" id="PTHR43046">
    <property type="entry name" value="GDP-MANNOSE MANNOSYL HYDROLASE"/>
    <property type="match status" value="1"/>
</dbReference>
<gene>
    <name evidence="5" type="ORF">ENR01_00100</name>
</gene>
<dbReference type="PANTHER" id="PTHR43046:SF12">
    <property type="entry name" value="GDP-MANNOSE MANNOSYL HYDROLASE"/>
    <property type="match status" value="1"/>
</dbReference>
<dbReference type="SUPFAM" id="SSF55811">
    <property type="entry name" value="Nudix"/>
    <property type="match status" value="1"/>
</dbReference>
<evidence type="ECO:0000259" key="4">
    <source>
        <dbReference type="PROSITE" id="PS51462"/>
    </source>
</evidence>
<keyword evidence="2" id="KW-0378">Hydrolase</keyword>
<dbReference type="AlphaFoldDB" id="A0A832E1K3"/>
<accession>A0A832E1K3</accession>
<dbReference type="EMBL" id="DSPJ01000004">
    <property type="protein sequence ID" value="HEX61557.1"/>
    <property type="molecule type" value="Genomic_DNA"/>
</dbReference>
<dbReference type="InterPro" id="IPR020084">
    <property type="entry name" value="NUDIX_hydrolase_CS"/>
</dbReference>
<sequence length="136" mass="15486">MAKQNTFLAVRAVLTRRDKKVLLILRSGGSHRNPHKWELPGGGIQPGEPLGMALKREVKEETRLLVSPKYSRTLTFFTTLDSSGRYVVLVYLCPRFRQGKVVLSPEHENFKWTTIEAAFELPLTPETEEVMSFLAE</sequence>
<dbReference type="InterPro" id="IPR000086">
    <property type="entry name" value="NUDIX_hydrolase_dom"/>
</dbReference>